<evidence type="ECO:0000313" key="2">
    <source>
        <dbReference type="Proteomes" id="UP000036681"/>
    </source>
</evidence>
<feature type="compositionally biased region" description="Basic and acidic residues" evidence="1">
    <location>
        <begin position="41"/>
        <end position="63"/>
    </location>
</feature>
<organism evidence="2 3">
    <name type="scientific">Ascaris lumbricoides</name>
    <name type="common">Giant roundworm</name>
    <dbReference type="NCBI Taxonomy" id="6252"/>
    <lineage>
        <taxon>Eukaryota</taxon>
        <taxon>Metazoa</taxon>
        <taxon>Ecdysozoa</taxon>
        <taxon>Nematoda</taxon>
        <taxon>Chromadorea</taxon>
        <taxon>Rhabditida</taxon>
        <taxon>Spirurina</taxon>
        <taxon>Ascaridomorpha</taxon>
        <taxon>Ascaridoidea</taxon>
        <taxon>Ascarididae</taxon>
        <taxon>Ascaris</taxon>
    </lineage>
</organism>
<dbReference type="WBParaSite" id="ALUE_0000209801-mRNA-1">
    <property type="protein sequence ID" value="ALUE_0000209801-mRNA-1"/>
    <property type="gene ID" value="ALUE_0000209801"/>
</dbReference>
<accession>A0A0M3HKQ3</accession>
<feature type="region of interest" description="Disordered" evidence="1">
    <location>
        <begin position="21"/>
        <end position="76"/>
    </location>
</feature>
<sequence length="76" mass="8852">MQKKFFFFFFQPWREISDEEISENGDKLKSSDAPLLSNGPLEERRSSPIIRNEDPVKGNRESSRNGWCIDQEAMKG</sequence>
<dbReference type="Proteomes" id="UP000036681">
    <property type="component" value="Unplaced"/>
</dbReference>
<proteinExistence type="predicted"/>
<evidence type="ECO:0000256" key="1">
    <source>
        <dbReference type="SAM" id="MobiDB-lite"/>
    </source>
</evidence>
<reference evidence="3" key="1">
    <citation type="submission" date="2017-02" db="UniProtKB">
        <authorList>
            <consortium name="WormBaseParasite"/>
        </authorList>
    </citation>
    <scope>IDENTIFICATION</scope>
</reference>
<name>A0A0M3HKQ3_ASCLU</name>
<evidence type="ECO:0000313" key="3">
    <source>
        <dbReference type="WBParaSite" id="ALUE_0000209801-mRNA-1"/>
    </source>
</evidence>
<keyword evidence="2" id="KW-1185">Reference proteome</keyword>
<dbReference type="AlphaFoldDB" id="A0A0M3HKQ3"/>
<protein>
    <submittedName>
        <fullName evidence="3">Uncharacterized protein</fullName>
    </submittedName>
</protein>